<dbReference type="SUPFAM" id="SSF52540">
    <property type="entry name" value="P-loop containing nucleoside triphosphate hydrolases"/>
    <property type="match status" value="1"/>
</dbReference>
<dbReference type="InterPro" id="IPR020006">
    <property type="entry name" value="FlhF"/>
</dbReference>
<keyword evidence="5" id="KW-1003">Cell membrane</keyword>
<evidence type="ECO:0000259" key="15">
    <source>
        <dbReference type="SMART" id="SM00962"/>
    </source>
</evidence>
<proteinExistence type="inferred from homology"/>
<keyword evidence="9" id="KW-0342">GTP-binding</keyword>
<sequence>MKVKRYLVGSVPEALPMIRSELGSDAVILSTKEIKTGGFLGLFGKRRIEVIAAVETGGAAAPVRKPVAPSAPIVRPAAPAAFAPNGATPPLAAQAAMSAADAMSAAALEQPPAPRIAASLAASSYAGSPAHVLTSPAPAPTAQPLTGLQEELLQEVRGLKTWMRQMSAQQAQAALSGPAKKLLERLEQQEVTVDCRERLLQELQADPGFDALSEDGEALWKAAKERIMDWLQPYEPNEDAFTPKAIHFVGPTGVGKTTTIAKLAALETLKNKRSVGLITADTYRIAAVDQLRTYGDILGVPLEVVFSPAETVRAFQQLAGRDLILMDTAGRNYRSELQISEVSSLLRAGEGSETCLVLSLTARTSDMEAVALPFIRNGVNKVIFTKLDETRIYGSLLNLVLEHGLQPLYLAFGQTVPDDLEPFNSLKYSSLLLGDYEDV</sequence>
<evidence type="ECO:0000256" key="7">
    <source>
        <dbReference type="ARBA" id="ARBA00022795"/>
    </source>
</evidence>
<evidence type="ECO:0000256" key="8">
    <source>
        <dbReference type="ARBA" id="ARBA00022927"/>
    </source>
</evidence>
<name>A0A229P1S2_9BACL</name>
<dbReference type="PANTHER" id="PTHR43134:SF3">
    <property type="entry name" value="FLAGELLAR BIOSYNTHESIS PROTEIN FLHF"/>
    <property type="match status" value="1"/>
</dbReference>
<keyword evidence="6" id="KW-0547">Nucleotide-binding</keyword>
<dbReference type="Gene3D" id="3.40.50.300">
    <property type="entry name" value="P-loop containing nucleotide triphosphate hydrolases"/>
    <property type="match status" value="1"/>
</dbReference>
<dbReference type="SMART" id="SM00962">
    <property type="entry name" value="SRP54"/>
    <property type="match status" value="1"/>
</dbReference>
<keyword evidence="8" id="KW-0653">Protein transport</keyword>
<evidence type="ECO:0000313" key="16">
    <source>
        <dbReference type="EMBL" id="OXM16001.1"/>
    </source>
</evidence>
<dbReference type="EMBL" id="NMUQ01000001">
    <property type="protein sequence ID" value="OXM16001.1"/>
    <property type="molecule type" value="Genomic_DNA"/>
</dbReference>
<dbReference type="GO" id="GO:0005047">
    <property type="term" value="F:signal recognition particle binding"/>
    <property type="evidence" value="ECO:0007669"/>
    <property type="project" value="TreeGrafter"/>
</dbReference>
<dbReference type="InterPro" id="IPR027417">
    <property type="entry name" value="P-loop_NTPase"/>
</dbReference>
<keyword evidence="10" id="KW-0472">Membrane</keyword>
<accession>A0A229P1S2</accession>
<dbReference type="Gene3D" id="1.20.120.1380">
    <property type="entry name" value="Flagellar FlhF biosynthesis protein, N domain"/>
    <property type="match status" value="1"/>
</dbReference>
<dbReference type="InterPro" id="IPR047040">
    <property type="entry name" value="FlhF__GTPase_dom"/>
</dbReference>
<evidence type="ECO:0000256" key="11">
    <source>
        <dbReference type="ARBA" id="ARBA00023225"/>
    </source>
</evidence>
<evidence type="ECO:0000256" key="9">
    <source>
        <dbReference type="ARBA" id="ARBA00023134"/>
    </source>
</evidence>
<feature type="domain" description="AAA+ ATPase" evidence="14">
    <location>
        <begin position="242"/>
        <end position="408"/>
    </location>
</feature>
<dbReference type="InterPro" id="IPR003593">
    <property type="entry name" value="AAA+_ATPase"/>
</dbReference>
<evidence type="ECO:0000256" key="13">
    <source>
        <dbReference type="NCBIfam" id="TIGR03499"/>
    </source>
</evidence>
<keyword evidence="16" id="KW-0282">Flagellum</keyword>
<organism evidence="16 17">
    <name type="scientific">Paenibacillus herberti</name>
    <dbReference type="NCBI Taxonomy" id="1619309"/>
    <lineage>
        <taxon>Bacteria</taxon>
        <taxon>Bacillati</taxon>
        <taxon>Bacillota</taxon>
        <taxon>Bacilli</taxon>
        <taxon>Bacillales</taxon>
        <taxon>Paenibacillaceae</taxon>
        <taxon>Paenibacillus</taxon>
    </lineage>
</organism>
<evidence type="ECO:0000256" key="10">
    <source>
        <dbReference type="ARBA" id="ARBA00023136"/>
    </source>
</evidence>
<comment type="similarity">
    <text evidence="2">Belongs to the GTP-binding SRP family.</text>
</comment>
<reference evidence="16 17" key="1">
    <citation type="submission" date="2017-07" db="EMBL/GenBank/DDBJ databases">
        <title>Paenibacillus herberti R33 genome sequencing and assembly.</title>
        <authorList>
            <person name="Su W."/>
        </authorList>
    </citation>
    <scope>NUCLEOTIDE SEQUENCE [LARGE SCALE GENOMIC DNA]</scope>
    <source>
        <strain evidence="16 17">R33</strain>
    </source>
</reference>
<dbReference type="NCBIfam" id="TIGR03499">
    <property type="entry name" value="FlhF"/>
    <property type="match status" value="1"/>
</dbReference>
<keyword evidence="4" id="KW-0813">Transport</keyword>
<dbReference type="Proteomes" id="UP000215145">
    <property type="component" value="Unassembled WGS sequence"/>
</dbReference>
<keyword evidence="7" id="KW-1005">Bacterial flagellum biogenesis</keyword>
<dbReference type="PANTHER" id="PTHR43134">
    <property type="entry name" value="SIGNAL RECOGNITION PARTICLE RECEPTOR SUBUNIT ALPHA"/>
    <property type="match status" value="1"/>
</dbReference>
<evidence type="ECO:0000256" key="5">
    <source>
        <dbReference type="ARBA" id="ARBA00022475"/>
    </source>
</evidence>
<evidence type="ECO:0000256" key="4">
    <source>
        <dbReference type="ARBA" id="ARBA00022448"/>
    </source>
</evidence>
<evidence type="ECO:0000259" key="14">
    <source>
        <dbReference type="SMART" id="SM00382"/>
    </source>
</evidence>
<comment type="subcellular location">
    <subcellularLocation>
        <location evidence="1">Cell membrane</location>
        <topology evidence="1">Peripheral membrane protein</topology>
        <orientation evidence="1">Cytoplasmic side</orientation>
    </subcellularLocation>
</comment>
<comment type="function">
    <text evidence="12">Necessary for flagellar biosynthesis. May be involved in translocation of the flagellum.</text>
</comment>
<dbReference type="GO" id="GO:0044781">
    <property type="term" value="P:bacterial-type flagellum organization"/>
    <property type="evidence" value="ECO:0007669"/>
    <property type="project" value="UniProtKB-UniRule"/>
</dbReference>
<comment type="caution">
    <text evidence="16">The sequence shown here is derived from an EMBL/GenBank/DDBJ whole genome shotgun (WGS) entry which is preliminary data.</text>
</comment>
<feature type="domain" description="SRP54-type proteins GTP-binding" evidence="15">
    <location>
        <begin position="243"/>
        <end position="434"/>
    </location>
</feature>
<dbReference type="Pfam" id="PF00448">
    <property type="entry name" value="SRP54"/>
    <property type="match status" value="1"/>
</dbReference>
<dbReference type="CDD" id="cd17873">
    <property type="entry name" value="FlhF"/>
    <property type="match status" value="1"/>
</dbReference>
<evidence type="ECO:0000256" key="12">
    <source>
        <dbReference type="ARBA" id="ARBA00025337"/>
    </source>
</evidence>
<keyword evidence="11" id="KW-1006">Bacterial flagellum protein export</keyword>
<dbReference type="InterPro" id="IPR000897">
    <property type="entry name" value="SRP54_GTPase_dom"/>
</dbReference>
<dbReference type="AlphaFoldDB" id="A0A229P1S2"/>
<protein>
    <recommendedName>
        <fullName evidence="3 13">Flagellar biosynthesis protein FlhF</fullName>
    </recommendedName>
</protein>
<keyword evidence="16" id="KW-0969">Cilium</keyword>
<dbReference type="OrthoDB" id="9778554at2"/>
<dbReference type="GO" id="GO:0006614">
    <property type="term" value="P:SRP-dependent cotranslational protein targeting to membrane"/>
    <property type="evidence" value="ECO:0007669"/>
    <property type="project" value="UniProtKB-UniRule"/>
</dbReference>
<evidence type="ECO:0000256" key="2">
    <source>
        <dbReference type="ARBA" id="ARBA00008531"/>
    </source>
</evidence>
<evidence type="ECO:0000256" key="3">
    <source>
        <dbReference type="ARBA" id="ARBA00014919"/>
    </source>
</evidence>
<dbReference type="GO" id="GO:0005525">
    <property type="term" value="F:GTP binding"/>
    <property type="evidence" value="ECO:0007669"/>
    <property type="project" value="UniProtKB-UniRule"/>
</dbReference>
<dbReference type="GO" id="GO:0005886">
    <property type="term" value="C:plasma membrane"/>
    <property type="evidence" value="ECO:0007669"/>
    <property type="project" value="UniProtKB-SubCell"/>
</dbReference>
<keyword evidence="17" id="KW-1185">Reference proteome</keyword>
<dbReference type="SMART" id="SM00382">
    <property type="entry name" value="AAA"/>
    <property type="match status" value="1"/>
</dbReference>
<dbReference type="FunFam" id="3.40.50.300:FF:000695">
    <property type="entry name" value="Flagellar biosynthesis regulator FlhF"/>
    <property type="match status" value="1"/>
</dbReference>
<gene>
    <name evidence="16" type="primary">flhF</name>
    <name evidence="16" type="ORF">CGZ75_04665</name>
</gene>
<keyword evidence="16" id="KW-0966">Cell projection</keyword>
<evidence type="ECO:0000313" key="17">
    <source>
        <dbReference type="Proteomes" id="UP000215145"/>
    </source>
</evidence>
<evidence type="ECO:0000256" key="6">
    <source>
        <dbReference type="ARBA" id="ARBA00022741"/>
    </source>
</evidence>
<dbReference type="GO" id="GO:0003924">
    <property type="term" value="F:GTPase activity"/>
    <property type="evidence" value="ECO:0007669"/>
    <property type="project" value="UniProtKB-UniRule"/>
</dbReference>
<evidence type="ECO:0000256" key="1">
    <source>
        <dbReference type="ARBA" id="ARBA00004413"/>
    </source>
</evidence>
<dbReference type="GO" id="GO:0015031">
    <property type="term" value="P:protein transport"/>
    <property type="evidence" value="ECO:0007669"/>
    <property type="project" value="UniProtKB-KW"/>
</dbReference>